<reference evidence="2 3" key="1">
    <citation type="submission" date="2014-04" db="EMBL/GenBank/DDBJ databases">
        <authorList>
            <consortium name="DOE Joint Genome Institute"/>
            <person name="Kuo A."/>
            <person name="Kohler A."/>
            <person name="Costa M.D."/>
            <person name="Nagy L.G."/>
            <person name="Floudas D."/>
            <person name="Copeland A."/>
            <person name="Barry K.W."/>
            <person name="Cichocki N."/>
            <person name="Veneault-Fourrey C."/>
            <person name="LaButti K."/>
            <person name="Lindquist E.A."/>
            <person name="Lipzen A."/>
            <person name="Lundell T."/>
            <person name="Morin E."/>
            <person name="Murat C."/>
            <person name="Sun H."/>
            <person name="Tunlid A."/>
            <person name="Henrissat B."/>
            <person name="Grigoriev I.V."/>
            <person name="Hibbett D.S."/>
            <person name="Martin F."/>
            <person name="Nordberg H.P."/>
            <person name="Cantor M.N."/>
            <person name="Hua S.X."/>
        </authorList>
    </citation>
    <scope>NUCLEOTIDE SEQUENCE [LARGE SCALE GENOMIC DNA]</scope>
    <source>
        <strain evidence="2 3">441</strain>
    </source>
</reference>
<gene>
    <name evidence="2" type="ORF">PISMIDRAFT_356311</name>
</gene>
<keyword evidence="3" id="KW-1185">Reference proteome</keyword>
<feature type="region of interest" description="Disordered" evidence="1">
    <location>
        <begin position="38"/>
        <end position="62"/>
    </location>
</feature>
<name>A0A0C9ZGU0_9AGAM</name>
<evidence type="ECO:0000313" key="3">
    <source>
        <dbReference type="Proteomes" id="UP000054018"/>
    </source>
</evidence>
<evidence type="ECO:0000256" key="1">
    <source>
        <dbReference type="SAM" id="MobiDB-lite"/>
    </source>
</evidence>
<organism evidence="2 3">
    <name type="scientific">Pisolithus microcarpus 441</name>
    <dbReference type="NCBI Taxonomy" id="765257"/>
    <lineage>
        <taxon>Eukaryota</taxon>
        <taxon>Fungi</taxon>
        <taxon>Dikarya</taxon>
        <taxon>Basidiomycota</taxon>
        <taxon>Agaricomycotina</taxon>
        <taxon>Agaricomycetes</taxon>
        <taxon>Agaricomycetidae</taxon>
        <taxon>Boletales</taxon>
        <taxon>Sclerodermatineae</taxon>
        <taxon>Pisolithaceae</taxon>
        <taxon>Pisolithus</taxon>
    </lineage>
</organism>
<dbReference type="Proteomes" id="UP000054018">
    <property type="component" value="Unassembled WGS sequence"/>
</dbReference>
<dbReference type="EMBL" id="KN833710">
    <property type="protein sequence ID" value="KIK25219.1"/>
    <property type="molecule type" value="Genomic_DNA"/>
</dbReference>
<evidence type="ECO:0000313" key="2">
    <source>
        <dbReference type="EMBL" id="KIK25219.1"/>
    </source>
</evidence>
<reference evidence="3" key="2">
    <citation type="submission" date="2015-01" db="EMBL/GenBank/DDBJ databases">
        <title>Evolutionary Origins and Diversification of the Mycorrhizal Mutualists.</title>
        <authorList>
            <consortium name="DOE Joint Genome Institute"/>
            <consortium name="Mycorrhizal Genomics Consortium"/>
            <person name="Kohler A."/>
            <person name="Kuo A."/>
            <person name="Nagy L.G."/>
            <person name="Floudas D."/>
            <person name="Copeland A."/>
            <person name="Barry K.W."/>
            <person name="Cichocki N."/>
            <person name="Veneault-Fourrey C."/>
            <person name="LaButti K."/>
            <person name="Lindquist E.A."/>
            <person name="Lipzen A."/>
            <person name="Lundell T."/>
            <person name="Morin E."/>
            <person name="Murat C."/>
            <person name="Riley R."/>
            <person name="Ohm R."/>
            <person name="Sun H."/>
            <person name="Tunlid A."/>
            <person name="Henrissat B."/>
            <person name="Grigoriev I.V."/>
            <person name="Hibbett D.S."/>
            <person name="Martin F."/>
        </authorList>
    </citation>
    <scope>NUCLEOTIDE SEQUENCE [LARGE SCALE GENOMIC DNA]</scope>
    <source>
        <strain evidence="3">441</strain>
    </source>
</reference>
<dbReference type="AlphaFoldDB" id="A0A0C9ZGU0"/>
<proteinExistence type="predicted"/>
<protein>
    <submittedName>
        <fullName evidence="2">Uncharacterized protein</fullName>
    </submittedName>
</protein>
<accession>A0A0C9ZGU0</accession>
<sequence length="132" mass="15299">MKKLAFSEGQHDRFRTFRAHTMNGDQYLDLVQQTQCMPQDHTGNRRSERQKRHGSQNTMEIPTPGCHPVNITACSTDQVVNCYQRWVDVCPYLVFFDGRIVAGSTLLFWFFLHRRIPTVVAVAGGRRTRPFL</sequence>
<dbReference type="HOGENOM" id="CLU_1917890_0_0_1"/>